<keyword evidence="1" id="KW-0812">Transmembrane</keyword>
<name>A0A179HFU4_PURLI</name>
<evidence type="ECO:0000313" key="2">
    <source>
        <dbReference type="EMBL" id="OAQ89155.1"/>
    </source>
</evidence>
<dbReference type="Proteomes" id="UP000078340">
    <property type="component" value="Unassembled WGS sequence"/>
</dbReference>
<comment type="caution">
    <text evidence="2">The sequence shown here is derived from an EMBL/GenBank/DDBJ whole genome shotgun (WGS) entry which is preliminary data.</text>
</comment>
<protein>
    <submittedName>
        <fullName evidence="2">Uncharacterized protein</fullName>
    </submittedName>
</protein>
<accession>A0A179HFU4</accession>
<dbReference type="EMBL" id="LSBI01000005">
    <property type="protein sequence ID" value="OAQ89155.1"/>
    <property type="molecule type" value="Genomic_DNA"/>
</dbReference>
<dbReference type="AlphaFoldDB" id="A0A179HFU4"/>
<evidence type="ECO:0000313" key="3">
    <source>
        <dbReference type="Proteomes" id="UP000078340"/>
    </source>
</evidence>
<proteinExistence type="predicted"/>
<organism evidence="2 3">
    <name type="scientific">Purpureocillium lilacinum</name>
    <name type="common">Paecilomyces lilacinus</name>
    <dbReference type="NCBI Taxonomy" id="33203"/>
    <lineage>
        <taxon>Eukaryota</taxon>
        <taxon>Fungi</taxon>
        <taxon>Dikarya</taxon>
        <taxon>Ascomycota</taxon>
        <taxon>Pezizomycotina</taxon>
        <taxon>Sordariomycetes</taxon>
        <taxon>Hypocreomycetidae</taxon>
        <taxon>Hypocreales</taxon>
        <taxon>Ophiocordycipitaceae</taxon>
        <taxon>Purpureocillium</taxon>
    </lineage>
</organism>
<keyword evidence="1" id="KW-0472">Membrane</keyword>
<feature type="transmembrane region" description="Helical" evidence="1">
    <location>
        <begin position="50"/>
        <end position="73"/>
    </location>
</feature>
<sequence length="130" mass="14087">MYVHTYIHALHASVASVANARHASLDDETNHVVVIMDPPPAYLLHGHANFTYRTVFSLAVGMTINHPCWLFILRRGTRPDMVMEASSLNLVVGPVQIACGWGVGEASLPAVSRGIIPTLSLSGRTKRTAD</sequence>
<evidence type="ECO:0000256" key="1">
    <source>
        <dbReference type="SAM" id="Phobius"/>
    </source>
</evidence>
<reference evidence="2 3" key="1">
    <citation type="submission" date="2016-02" db="EMBL/GenBank/DDBJ databases">
        <title>Biosynthesis of antibiotic leucinostatins and their inhibition on Phytophthora in bio-control Purpureocillium lilacinum.</title>
        <authorList>
            <person name="Wang G."/>
            <person name="Liu Z."/>
            <person name="Lin R."/>
            <person name="Li E."/>
            <person name="Mao Z."/>
            <person name="Ling J."/>
            <person name="Yin W."/>
            <person name="Xie B."/>
        </authorList>
    </citation>
    <scope>NUCLEOTIDE SEQUENCE [LARGE SCALE GENOMIC DNA]</scope>
    <source>
        <strain evidence="2">PLFJ-1</strain>
    </source>
</reference>
<gene>
    <name evidence="2" type="ORF">VFPFJ_05564</name>
</gene>
<keyword evidence="1" id="KW-1133">Transmembrane helix</keyword>